<protein>
    <submittedName>
        <fullName evidence="1">Uncharacterized protein</fullName>
    </submittedName>
</protein>
<dbReference type="EMBL" id="JACHID010000015">
    <property type="protein sequence ID" value="MBB5022707.1"/>
    <property type="molecule type" value="Genomic_DNA"/>
</dbReference>
<dbReference type="AlphaFoldDB" id="A0A7W7Y6M7"/>
<keyword evidence="2" id="KW-1185">Reference proteome</keyword>
<comment type="caution">
    <text evidence="1">The sequence shown here is derived from an EMBL/GenBank/DDBJ whole genome shotgun (WGS) entry which is preliminary data.</text>
</comment>
<organism evidence="1 2">
    <name type="scientific">Desulfurispira natronophila</name>
    <dbReference type="NCBI Taxonomy" id="682562"/>
    <lineage>
        <taxon>Bacteria</taxon>
        <taxon>Pseudomonadati</taxon>
        <taxon>Chrysiogenota</taxon>
        <taxon>Chrysiogenia</taxon>
        <taxon>Chrysiogenales</taxon>
        <taxon>Chrysiogenaceae</taxon>
        <taxon>Desulfurispira</taxon>
    </lineage>
</organism>
<proteinExistence type="predicted"/>
<accession>A0A7W7Y6M7</accession>
<evidence type="ECO:0000313" key="1">
    <source>
        <dbReference type="EMBL" id="MBB5022707.1"/>
    </source>
</evidence>
<dbReference type="Proteomes" id="UP000528322">
    <property type="component" value="Unassembled WGS sequence"/>
</dbReference>
<name>A0A7W7Y6M7_9BACT</name>
<reference evidence="1 2" key="1">
    <citation type="submission" date="2020-08" db="EMBL/GenBank/DDBJ databases">
        <title>Genomic Encyclopedia of Type Strains, Phase IV (KMG-IV): sequencing the most valuable type-strain genomes for metagenomic binning, comparative biology and taxonomic classification.</title>
        <authorList>
            <person name="Goeker M."/>
        </authorList>
    </citation>
    <scope>NUCLEOTIDE SEQUENCE [LARGE SCALE GENOMIC DNA]</scope>
    <source>
        <strain evidence="1 2">DSM 22071</strain>
    </source>
</reference>
<dbReference type="RefSeq" id="WP_183733708.1">
    <property type="nucleotide sequence ID" value="NZ_JACHID010000015.1"/>
</dbReference>
<gene>
    <name evidence="1" type="ORF">HNR37_002050</name>
</gene>
<evidence type="ECO:0000313" key="2">
    <source>
        <dbReference type="Proteomes" id="UP000528322"/>
    </source>
</evidence>
<sequence>MQKRIYTQGALYGELRHLLPDERRKLILARYDDGIYLETQLEPGADYAIALQNYSDRQMVIAMGLLKEGKTVEEIESILKGEY</sequence>